<gene>
    <name evidence="2" type="ORF">WJX81_000450</name>
</gene>
<accession>A0AAW1S4H9</accession>
<dbReference type="EMBL" id="JALJOU010000013">
    <property type="protein sequence ID" value="KAK9840542.1"/>
    <property type="molecule type" value="Genomic_DNA"/>
</dbReference>
<sequence length="149" mass="15896">MTERGWLVANGQQVLSEYRPAAADASGEAAEQILPGRAGPSGQERMHTPAGSIGYQLLRMAGWREGRARGPGRPRRAPKRGWESVAVEEALPAKVARVKQVMQAEADDAAGKALARAVYRAFSDSNGPSAPDSNPLLRRNKLSASNPLP</sequence>
<evidence type="ECO:0000313" key="2">
    <source>
        <dbReference type="EMBL" id="KAK9840542.1"/>
    </source>
</evidence>
<evidence type="ECO:0008006" key="4">
    <source>
        <dbReference type="Google" id="ProtNLM"/>
    </source>
</evidence>
<feature type="compositionally biased region" description="Polar residues" evidence="1">
    <location>
        <begin position="123"/>
        <end position="132"/>
    </location>
</feature>
<evidence type="ECO:0000256" key="1">
    <source>
        <dbReference type="SAM" id="MobiDB-lite"/>
    </source>
</evidence>
<keyword evidence="3" id="KW-1185">Reference proteome</keyword>
<dbReference type="Proteomes" id="UP001445335">
    <property type="component" value="Unassembled WGS sequence"/>
</dbReference>
<feature type="region of interest" description="Disordered" evidence="1">
    <location>
        <begin position="123"/>
        <end position="149"/>
    </location>
</feature>
<proteinExistence type="predicted"/>
<comment type="caution">
    <text evidence="2">The sequence shown here is derived from an EMBL/GenBank/DDBJ whole genome shotgun (WGS) entry which is preliminary data.</text>
</comment>
<organism evidence="2 3">
    <name type="scientific">Elliptochloris bilobata</name>
    <dbReference type="NCBI Taxonomy" id="381761"/>
    <lineage>
        <taxon>Eukaryota</taxon>
        <taxon>Viridiplantae</taxon>
        <taxon>Chlorophyta</taxon>
        <taxon>core chlorophytes</taxon>
        <taxon>Trebouxiophyceae</taxon>
        <taxon>Trebouxiophyceae incertae sedis</taxon>
        <taxon>Elliptochloris clade</taxon>
        <taxon>Elliptochloris</taxon>
    </lineage>
</organism>
<evidence type="ECO:0000313" key="3">
    <source>
        <dbReference type="Proteomes" id="UP001445335"/>
    </source>
</evidence>
<reference evidence="2 3" key="1">
    <citation type="journal article" date="2024" name="Nat. Commun.">
        <title>Phylogenomics reveals the evolutionary origins of lichenization in chlorophyte algae.</title>
        <authorList>
            <person name="Puginier C."/>
            <person name="Libourel C."/>
            <person name="Otte J."/>
            <person name="Skaloud P."/>
            <person name="Haon M."/>
            <person name="Grisel S."/>
            <person name="Petersen M."/>
            <person name="Berrin J.G."/>
            <person name="Delaux P.M."/>
            <person name="Dal Grande F."/>
            <person name="Keller J."/>
        </authorList>
    </citation>
    <scope>NUCLEOTIDE SEQUENCE [LARGE SCALE GENOMIC DNA]</scope>
    <source>
        <strain evidence="2 3">SAG 245.80</strain>
    </source>
</reference>
<dbReference type="AlphaFoldDB" id="A0AAW1S4H9"/>
<protein>
    <recommendedName>
        <fullName evidence="4">G-patch domain-containing protein</fullName>
    </recommendedName>
</protein>
<name>A0AAW1S4H9_9CHLO</name>